<proteinExistence type="predicted"/>
<dbReference type="OMA" id="PPKCEGW"/>
<feature type="compositionally biased region" description="Basic and acidic residues" evidence="1">
    <location>
        <begin position="1"/>
        <end position="16"/>
    </location>
</feature>
<sequence length="76" mass="8289">MTELEVEPHAAAEEKAKKHTQIGQEIESRIGPPKCEGWSFTEVTCQAQLLDKNAQPVSQNCLTTVGQVGNVGVNRK</sequence>
<evidence type="ECO:0000313" key="2">
    <source>
        <dbReference type="EMBL" id="EAY74351.1"/>
    </source>
</evidence>
<organism evidence="2 3">
    <name type="scientific">Oryza sativa subsp. indica</name>
    <name type="common">Rice</name>
    <dbReference type="NCBI Taxonomy" id="39946"/>
    <lineage>
        <taxon>Eukaryota</taxon>
        <taxon>Viridiplantae</taxon>
        <taxon>Streptophyta</taxon>
        <taxon>Embryophyta</taxon>
        <taxon>Tracheophyta</taxon>
        <taxon>Spermatophyta</taxon>
        <taxon>Magnoliopsida</taxon>
        <taxon>Liliopsida</taxon>
        <taxon>Poales</taxon>
        <taxon>Poaceae</taxon>
        <taxon>BOP clade</taxon>
        <taxon>Oryzoideae</taxon>
        <taxon>Oryzeae</taxon>
        <taxon>Oryzinae</taxon>
        <taxon>Oryza</taxon>
        <taxon>Oryza sativa</taxon>
    </lineage>
</organism>
<reference evidence="2 3" key="1">
    <citation type="journal article" date="2005" name="PLoS Biol.">
        <title>The genomes of Oryza sativa: a history of duplications.</title>
        <authorList>
            <person name="Yu J."/>
            <person name="Wang J."/>
            <person name="Lin W."/>
            <person name="Li S."/>
            <person name="Li H."/>
            <person name="Zhou J."/>
            <person name="Ni P."/>
            <person name="Dong W."/>
            <person name="Hu S."/>
            <person name="Zeng C."/>
            <person name="Zhang J."/>
            <person name="Zhang Y."/>
            <person name="Li R."/>
            <person name="Xu Z."/>
            <person name="Li S."/>
            <person name="Li X."/>
            <person name="Zheng H."/>
            <person name="Cong L."/>
            <person name="Lin L."/>
            <person name="Yin J."/>
            <person name="Geng J."/>
            <person name="Li G."/>
            <person name="Shi J."/>
            <person name="Liu J."/>
            <person name="Lv H."/>
            <person name="Li J."/>
            <person name="Wang J."/>
            <person name="Deng Y."/>
            <person name="Ran L."/>
            <person name="Shi X."/>
            <person name="Wang X."/>
            <person name="Wu Q."/>
            <person name="Li C."/>
            <person name="Ren X."/>
            <person name="Wang J."/>
            <person name="Wang X."/>
            <person name="Li D."/>
            <person name="Liu D."/>
            <person name="Zhang X."/>
            <person name="Ji Z."/>
            <person name="Zhao W."/>
            <person name="Sun Y."/>
            <person name="Zhang Z."/>
            <person name="Bao J."/>
            <person name="Han Y."/>
            <person name="Dong L."/>
            <person name="Ji J."/>
            <person name="Chen P."/>
            <person name="Wu S."/>
            <person name="Liu J."/>
            <person name="Xiao Y."/>
            <person name="Bu D."/>
            <person name="Tan J."/>
            <person name="Yang L."/>
            <person name="Ye C."/>
            <person name="Zhang J."/>
            <person name="Xu J."/>
            <person name="Zhou Y."/>
            <person name="Yu Y."/>
            <person name="Zhang B."/>
            <person name="Zhuang S."/>
            <person name="Wei H."/>
            <person name="Liu B."/>
            <person name="Lei M."/>
            <person name="Yu H."/>
            <person name="Li Y."/>
            <person name="Xu H."/>
            <person name="Wei S."/>
            <person name="He X."/>
            <person name="Fang L."/>
            <person name="Zhang Z."/>
            <person name="Zhang Y."/>
            <person name="Huang X."/>
            <person name="Su Z."/>
            <person name="Tong W."/>
            <person name="Li J."/>
            <person name="Tong Z."/>
            <person name="Li S."/>
            <person name="Ye J."/>
            <person name="Wang L."/>
            <person name="Fang L."/>
            <person name="Lei T."/>
            <person name="Chen C."/>
            <person name="Chen H."/>
            <person name="Xu Z."/>
            <person name="Li H."/>
            <person name="Huang H."/>
            <person name="Zhang F."/>
            <person name="Xu H."/>
            <person name="Li N."/>
            <person name="Zhao C."/>
            <person name="Li S."/>
            <person name="Dong L."/>
            <person name="Huang Y."/>
            <person name="Li L."/>
            <person name="Xi Y."/>
            <person name="Qi Q."/>
            <person name="Li W."/>
            <person name="Zhang B."/>
            <person name="Hu W."/>
            <person name="Zhang Y."/>
            <person name="Tian X."/>
            <person name="Jiao Y."/>
            <person name="Liang X."/>
            <person name="Jin J."/>
            <person name="Gao L."/>
            <person name="Zheng W."/>
            <person name="Hao B."/>
            <person name="Liu S."/>
            <person name="Wang W."/>
            <person name="Yuan L."/>
            <person name="Cao M."/>
            <person name="McDermott J."/>
            <person name="Samudrala R."/>
            <person name="Wang J."/>
            <person name="Wong G.K."/>
            <person name="Yang H."/>
        </authorList>
    </citation>
    <scope>NUCLEOTIDE SEQUENCE [LARGE SCALE GENOMIC DNA]</scope>
    <source>
        <strain evidence="3">cv. 93-11</strain>
    </source>
</reference>
<dbReference type="HOGENOM" id="CLU_2658865_0_0_1"/>
<dbReference type="AlphaFoldDB" id="A2WQV5"/>
<evidence type="ECO:0000313" key="3">
    <source>
        <dbReference type="Proteomes" id="UP000007015"/>
    </source>
</evidence>
<dbReference type="EMBL" id="CM000126">
    <property type="protein sequence ID" value="EAY74351.1"/>
    <property type="molecule type" value="Genomic_DNA"/>
</dbReference>
<dbReference type="Proteomes" id="UP000007015">
    <property type="component" value="Chromosome 1"/>
</dbReference>
<evidence type="ECO:0000256" key="1">
    <source>
        <dbReference type="SAM" id="MobiDB-lite"/>
    </source>
</evidence>
<feature type="region of interest" description="Disordered" evidence="1">
    <location>
        <begin position="1"/>
        <end position="30"/>
    </location>
</feature>
<protein>
    <submittedName>
        <fullName evidence="2">Uncharacterized protein</fullName>
    </submittedName>
</protein>
<dbReference type="Gramene" id="BGIOSGA003673-TA">
    <property type="protein sequence ID" value="BGIOSGA003673-PA"/>
    <property type="gene ID" value="BGIOSGA003673"/>
</dbReference>
<keyword evidence="3" id="KW-1185">Reference proteome</keyword>
<gene>
    <name evidence="2" type="ORF">OsI_02241</name>
</gene>
<name>A2WQV5_ORYSI</name>
<accession>A2WQV5</accession>